<evidence type="ECO:0000256" key="1">
    <source>
        <dbReference type="SAM" id="MobiDB-lite"/>
    </source>
</evidence>
<dbReference type="InterPro" id="IPR005135">
    <property type="entry name" value="Endo/exonuclease/phosphatase"/>
</dbReference>
<proteinExistence type="predicted"/>
<feature type="region of interest" description="Disordered" evidence="1">
    <location>
        <begin position="172"/>
        <end position="192"/>
    </location>
</feature>
<evidence type="ECO:0000259" key="2">
    <source>
        <dbReference type="Pfam" id="PF03372"/>
    </source>
</evidence>
<dbReference type="OrthoDB" id="3820230at2"/>
<dbReference type="STRING" id="159449.B4N89_22035"/>
<dbReference type="RefSeq" id="WP_078977552.1">
    <property type="nucleotide sequence ID" value="NZ_MWQN01000001.1"/>
</dbReference>
<keyword evidence="3" id="KW-0378">Hydrolase</keyword>
<name>A0A1T3P2B3_9ACTN</name>
<keyword evidence="3" id="KW-0540">Nuclease</keyword>
<dbReference type="Gene3D" id="3.60.10.10">
    <property type="entry name" value="Endonuclease/exonuclease/phosphatase"/>
    <property type="match status" value="1"/>
</dbReference>
<dbReference type="InterPro" id="IPR036691">
    <property type="entry name" value="Endo/exonu/phosph_ase_sf"/>
</dbReference>
<feature type="domain" description="Endonuclease/exonuclease/phosphatase" evidence="2">
    <location>
        <begin position="11"/>
        <end position="224"/>
    </location>
</feature>
<dbReference type="SUPFAM" id="SSF56219">
    <property type="entry name" value="DNase I-like"/>
    <property type="match status" value="1"/>
</dbReference>
<accession>A0A1T3P2B3</accession>
<organism evidence="3 4">
    <name type="scientific">Embleya scabrispora</name>
    <dbReference type="NCBI Taxonomy" id="159449"/>
    <lineage>
        <taxon>Bacteria</taxon>
        <taxon>Bacillati</taxon>
        <taxon>Actinomycetota</taxon>
        <taxon>Actinomycetes</taxon>
        <taxon>Kitasatosporales</taxon>
        <taxon>Streptomycetaceae</taxon>
        <taxon>Embleya</taxon>
    </lineage>
</organism>
<evidence type="ECO:0000313" key="3">
    <source>
        <dbReference type="EMBL" id="OPC83259.1"/>
    </source>
</evidence>
<dbReference type="Proteomes" id="UP000190037">
    <property type="component" value="Unassembled WGS sequence"/>
</dbReference>
<gene>
    <name evidence="3" type="ORF">B4N89_22035</name>
</gene>
<evidence type="ECO:0000313" key="4">
    <source>
        <dbReference type="Proteomes" id="UP000190037"/>
    </source>
</evidence>
<sequence length="236" mass="25067">MAVANGEIRVMSYNVRSLRDDRDALVRIVRHAAPDLLCIQEGPRFVRRRQAVARLARDCGLVVIAGGGTASGLLVLGGLRVTVRRAYDELPPATPGRRALGPAGAVVTVGGAEFALASAQFGPDAAERPAQADELLRRLSGLRVEHRVLAGDFRESAGRPGWDRLAGELRDGYPTAPGGSEFTAPRRDPGRRPDAVFVSEHVEVLGCGVPDDVTDADYAAASDHRPVLATLRIPVG</sequence>
<comment type="caution">
    <text evidence="3">The sequence shown here is derived from an EMBL/GenBank/DDBJ whole genome shotgun (WGS) entry which is preliminary data.</text>
</comment>
<dbReference type="EMBL" id="MWQN01000001">
    <property type="protein sequence ID" value="OPC83259.1"/>
    <property type="molecule type" value="Genomic_DNA"/>
</dbReference>
<reference evidence="3 4" key="1">
    <citation type="submission" date="2017-03" db="EMBL/GenBank/DDBJ databases">
        <title>Draft genome sequence of Streptomyces scabrisporus NF3, endophyte isolated from Amphipterygium adstringens.</title>
        <authorList>
            <person name="Vazquez M."/>
            <person name="Ceapa C.D."/>
            <person name="Rodriguez Luna D."/>
            <person name="Sanchez Esquivel S."/>
        </authorList>
    </citation>
    <scope>NUCLEOTIDE SEQUENCE [LARGE SCALE GENOMIC DNA]</scope>
    <source>
        <strain evidence="3 4">NF3</strain>
    </source>
</reference>
<keyword evidence="4" id="KW-1185">Reference proteome</keyword>
<dbReference type="GO" id="GO:0004519">
    <property type="term" value="F:endonuclease activity"/>
    <property type="evidence" value="ECO:0007669"/>
    <property type="project" value="UniProtKB-KW"/>
</dbReference>
<dbReference type="AlphaFoldDB" id="A0A1T3P2B3"/>
<protein>
    <submittedName>
        <fullName evidence="3">Endonuclease</fullName>
    </submittedName>
</protein>
<keyword evidence="3" id="KW-0255">Endonuclease</keyword>
<dbReference type="Pfam" id="PF03372">
    <property type="entry name" value="Exo_endo_phos"/>
    <property type="match status" value="1"/>
</dbReference>